<evidence type="ECO:0000259" key="7">
    <source>
        <dbReference type="PROSITE" id="PS50868"/>
    </source>
</evidence>
<dbReference type="PANTHER" id="PTHR22884">
    <property type="entry name" value="SET DOMAIN PROTEINS"/>
    <property type="match status" value="1"/>
</dbReference>
<accession>A0A437LH90</accession>
<dbReference type="PROSITE" id="PS50868">
    <property type="entry name" value="POST_SET"/>
    <property type="match status" value="1"/>
</dbReference>
<keyword evidence="5" id="KW-0949">S-adenosyl-L-methionine</keyword>
<dbReference type="Proteomes" id="UP000288587">
    <property type="component" value="Unassembled WGS sequence"/>
</dbReference>
<name>A0A437LH90_9BURK</name>
<comment type="caution">
    <text evidence="8">The sequence shown here is derived from an EMBL/GenBank/DDBJ whole genome shotgun (WGS) entry which is preliminary data.</text>
</comment>
<evidence type="ECO:0000256" key="4">
    <source>
        <dbReference type="ARBA" id="ARBA00022679"/>
    </source>
</evidence>
<dbReference type="SMART" id="SM00317">
    <property type="entry name" value="SET"/>
    <property type="match status" value="1"/>
</dbReference>
<dbReference type="InterPro" id="IPR046341">
    <property type="entry name" value="SET_dom_sf"/>
</dbReference>
<reference evidence="8 9" key="1">
    <citation type="submission" date="2019-01" db="EMBL/GenBank/DDBJ databases">
        <authorList>
            <person name="Chen W.-M."/>
        </authorList>
    </citation>
    <scope>NUCLEOTIDE SEQUENCE [LARGE SCALE GENOMIC DNA]</scope>
    <source>
        <strain evidence="8 9">CCP-18</strain>
    </source>
</reference>
<sequence>MSARTMSRATEGFSAMTRVLRLMRDRSRFKGGLLHNAPPLACVCAHAHARTPTQNHCSEAMPAAKTPSRIQVKQSGVHGRGVYAVAPIAAGEKVIEYKGERIDWEEAERRHPHDPSDPNHTFYFQLESGLTIDALYGGNDARWINHSCAPNCETEEIQGRVWIKALRDLQPGEELFYDYRLVLDARYTPKLKRAYQCLCGAPNCRGTMLAPKR</sequence>
<dbReference type="SUPFAM" id="SSF82199">
    <property type="entry name" value="SET domain"/>
    <property type="match status" value="1"/>
</dbReference>
<evidence type="ECO:0000256" key="3">
    <source>
        <dbReference type="ARBA" id="ARBA00022603"/>
    </source>
</evidence>
<evidence type="ECO:0000313" key="8">
    <source>
        <dbReference type="EMBL" id="RVT84746.1"/>
    </source>
</evidence>
<evidence type="ECO:0000256" key="5">
    <source>
        <dbReference type="ARBA" id="ARBA00022691"/>
    </source>
</evidence>
<dbReference type="GO" id="GO:0008168">
    <property type="term" value="F:methyltransferase activity"/>
    <property type="evidence" value="ECO:0007669"/>
    <property type="project" value="UniProtKB-KW"/>
</dbReference>
<dbReference type="AlphaFoldDB" id="A0A437LH90"/>
<dbReference type="InterPro" id="IPR050777">
    <property type="entry name" value="SET2_Histone-Lys_MeTrsfase"/>
</dbReference>
<feature type="domain" description="SET" evidence="6">
    <location>
        <begin position="68"/>
        <end position="180"/>
    </location>
</feature>
<dbReference type="EMBL" id="SACM01000003">
    <property type="protein sequence ID" value="RVT84746.1"/>
    <property type="molecule type" value="Genomic_DNA"/>
</dbReference>
<evidence type="ECO:0000256" key="1">
    <source>
        <dbReference type="ARBA" id="ARBA00004286"/>
    </source>
</evidence>
<evidence type="ECO:0000259" key="6">
    <source>
        <dbReference type="PROSITE" id="PS50280"/>
    </source>
</evidence>
<dbReference type="OrthoDB" id="9790349at2"/>
<dbReference type="Pfam" id="PF00856">
    <property type="entry name" value="SET"/>
    <property type="match status" value="1"/>
</dbReference>
<keyword evidence="9" id="KW-1185">Reference proteome</keyword>
<keyword evidence="4 8" id="KW-0808">Transferase</keyword>
<evidence type="ECO:0000256" key="2">
    <source>
        <dbReference type="ARBA" id="ARBA00022454"/>
    </source>
</evidence>
<dbReference type="InterPro" id="IPR001214">
    <property type="entry name" value="SET_dom"/>
</dbReference>
<keyword evidence="3 8" id="KW-0489">Methyltransferase</keyword>
<keyword evidence="2" id="KW-0158">Chromosome</keyword>
<gene>
    <name evidence="8" type="ORF">EOD73_11495</name>
</gene>
<organism evidence="8 9">
    <name type="scientific">Inhella crocodyli</name>
    <dbReference type="NCBI Taxonomy" id="2499851"/>
    <lineage>
        <taxon>Bacteria</taxon>
        <taxon>Pseudomonadati</taxon>
        <taxon>Pseudomonadota</taxon>
        <taxon>Betaproteobacteria</taxon>
        <taxon>Burkholderiales</taxon>
        <taxon>Sphaerotilaceae</taxon>
        <taxon>Inhella</taxon>
    </lineage>
</organism>
<proteinExistence type="predicted"/>
<protein>
    <submittedName>
        <fullName evidence="8">SET domain-containing protein-lysine N-methyltransferase</fullName>
    </submittedName>
</protein>
<comment type="subcellular location">
    <subcellularLocation>
        <location evidence="1">Chromosome</location>
    </subcellularLocation>
</comment>
<dbReference type="PROSITE" id="PS50280">
    <property type="entry name" value="SET"/>
    <property type="match status" value="1"/>
</dbReference>
<dbReference type="GO" id="GO:0005694">
    <property type="term" value="C:chromosome"/>
    <property type="evidence" value="ECO:0007669"/>
    <property type="project" value="UniProtKB-SubCell"/>
</dbReference>
<dbReference type="GO" id="GO:0032259">
    <property type="term" value="P:methylation"/>
    <property type="evidence" value="ECO:0007669"/>
    <property type="project" value="UniProtKB-KW"/>
</dbReference>
<dbReference type="Gene3D" id="2.170.270.10">
    <property type="entry name" value="SET domain"/>
    <property type="match status" value="1"/>
</dbReference>
<evidence type="ECO:0000313" key="9">
    <source>
        <dbReference type="Proteomes" id="UP000288587"/>
    </source>
</evidence>
<dbReference type="InterPro" id="IPR003616">
    <property type="entry name" value="Post-SET_dom"/>
</dbReference>
<feature type="domain" description="Post-SET" evidence="7">
    <location>
        <begin position="193"/>
        <end position="209"/>
    </location>
</feature>